<keyword evidence="1" id="KW-0472">Membrane</keyword>
<feature type="domain" description="Nucleotide-diphospho-sugar transferase" evidence="2">
    <location>
        <begin position="104"/>
        <end position="303"/>
    </location>
</feature>
<dbReference type="OrthoDB" id="540503at2759"/>
<dbReference type="Proteomes" id="UP000813462">
    <property type="component" value="Unassembled WGS sequence"/>
</dbReference>
<proteinExistence type="predicted"/>
<dbReference type="EMBL" id="JAEACU010000009">
    <property type="protein sequence ID" value="KAH7518891.1"/>
    <property type="molecule type" value="Genomic_DNA"/>
</dbReference>
<evidence type="ECO:0000256" key="1">
    <source>
        <dbReference type="SAM" id="Phobius"/>
    </source>
</evidence>
<organism evidence="3 4">
    <name type="scientific">Ziziphus jujuba var. spinosa</name>
    <dbReference type="NCBI Taxonomy" id="714518"/>
    <lineage>
        <taxon>Eukaryota</taxon>
        <taxon>Viridiplantae</taxon>
        <taxon>Streptophyta</taxon>
        <taxon>Embryophyta</taxon>
        <taxon>Tracheophyta</taxon>
        <taxon>Spermatophyta</taxon>
        <taxon>Magnoliopsida</taxon>
        <taxon>eudicotyledons</taxon>
        <taxon>Gunneridae</taxon>
        <taxon>Pentapetalae</taxon>
        <taxon>rosids</taxon>
        <taxon>fabids</taxon>
        <taxon>Rosales</taxon>
        <taxon>Rhamnaceae</taxon>
        <taxon>Paliureae</taxon>
        <taxon>Ziziphus</taxon>
    </lineage>
</organism>
<gene>
    <name evidence="3" type="ORF">FEM48_Zijuj09G0219200</name>
</gene>
<keyword evidence="1" id="KW-1133">Transmembrane helix</keyword>
<keyword evidence="1" id="KW-0812">Transmembrane</keyword>
<feature type="transmembrane region" description="Helical" evidence="1">
    <location>
        <begin position="12"/>
        <end position="34"/>
    </location>
</feature>
<dbReference type="AlphaFoldDB" id="A0A978UVJ1"/>
<comment type="caution">
    <text evidence="3">The sequence shown here is derived from an EMBL/GenBank/DDBJ whole genome shotgun (WGS) entry which is preliminary data.</text>
</comment>
<dbReference type="Pfam" id="PF03407">
    <property type="entry name" value="Nucleotid_trans"/>
    <property type="match status" value="1"/>
</dbReference>
<dbReference type="PANTHER" id="PTHR46038:SF37">
    <property type="entry name" value="GLYCOSYLTRANSFERASE"/>
    <property type="match status" value="1"/>
</dbReference>
<name>A0A978UVJ1_ZIZJJ</name>
<reference evidence="3" key="1">
    <citation type="journal article" date="2021" name="Front. Plant Sci.">
        <title>Chromosome-Scale Genome Assembly for Chinese Sour Jujube and Insights Into Its Genome Evolution and Domestication Signature.</title>
        <authorList>
            <person name="Shen L.-Y."/>
            <person name="Luo H."/>
            <person name="Wang X.-L."/>
            <person name="Wang X.-M."/>
            <person name="Qiu X.-J."/>
            <person name="Liu H."/>
            <person name="Zhou S.-S."/>
            <person name="Jia K.-H."/>
            <person name="Nie S."/>
            <person name="Bao Y.-T."/>
            <person name="Zhang R.-G."/>
            <person name="Yun Q.-Z."/>
            <person name="Chai Y.-H."/>
            <person name="Lu J.-Y."/>
            <person name="Li Y."/>
            <person name="Zhao S.-W."/>
            <person name="Mao J.-F."/>
            <person name="Jia S.-G."/>
            <person name="Mao Y.-M."/>
        </authorList>
    </citation>
    <scope>NUCLEOTIDE SEQUENCE</scope>
    <source>
        <strain evidence="3">AT0</strain>
        <tissue evidence="3">Leaf</tissue>
    </source>
</reference>
<sequence>MRESNALGHITPTYVAVVAISFIITVCILLNYSFNSTGGIYDQTWNPNSLSNPDSKELVQVLRKASMESRIVIMTIVDEKWASPNSVLDLFLESFKIGKGTKRLLDHLVVATLSSQAFQFCKSVHPHCFQLTTFSPKLAKDKQLGVEDYRMLIRKRNDLLLEVLQLGYSLVFTEADVMWLRSPFEDIHGTKEITIPCDIESNDAQGDSNTPDSGLFYVKSNEFSIEIFRYWKVEGVLYPNSHVDTLCNEVMINQEFIGMLGGGITFLSTDYYGGFCQPSYNLSEVYTIHGNCCDSIESKVYDLRLVLDDWRKFNALSSSDGLGFFPWRAPSKCNHKSLFI</sequence>
<evidence type="ECO:0000259" key="2">
    <source>
        <dbReference type="Pfam" id="PF03407"/>
    </source>
</evidence>
<evidence type="ECO:0000313" key="4">
    <source>
        <dbReference type="Proteomes" id="UP000813462"/>
    </source>
</evidence>
<dbReference type="InterPro" id="IPR005069">
    <property type="entry name" value="Nucl-diP-sugar_transferase"/>
</dbReference>
<accession>A0A978UVJ1</accession>
<dbReference type="InterPro" id="IPR044821">
    <property type="entry name" value="At1g28695/At4g15970-like"/>
</dbReference>
<evidence type="ECO:0000313" key="3">
    <source>
        <dbReference type="EMBL" id="KAH7518891.1"/>
    </source>
</evidence>
<dbReference type="PANTHER" id="PTHR46038">
    <property type="entry name" value="EXPRESSED PROTEIN-RELATED"/>
    <property type="match status" value="1"/>
</dbReference>
<protein>
    <recommendedName>
        <fullName evidence="2">Nucleotide-diphospho-sugar transferase domain-containing protein</fullName>
    </recommendedName>
</protein>